<dbReference type="Proteomes" id="UP000663823">
    <property type="component" value="Unassembled WGS sequence"/>
</dbReference>
<dbReference type="Gene3D" id="1.10.10.440">
    <property type="entry name" value="FF domain"/>
    <property type="match status" value="5"/>
</dbReference>
<comment type="subcellular location">
    <subcellularLocation>
        <location evidence="1">Nucleus</location>
    </subcellularLocation>
</comment>
<dbReference type="FunFam" id="1.10.10.440:FF:000003">
    <property type="entry name" value="Pre-mRNA processing factor 40 homolog A"/>
    <property type="match status" value="1"/>
</dbReference>
<dbReference type="SUPFAM" id="SSF81698">
    <property type="entry name" value="FF domain"/>
    <property type="match status" value="5"/>
</dbReference>
<sequence>MQHAPPGWPGGQYPPNTMMPPSMMMIPPLIPPTGQVGMNGGMKGDEGYGSPASHEKKTLWTEHKAPDGRTYYYNSISKESRWEKPDELKTSAELMLSQCQWREYKAENGRIYYHNVDTKESRWTKPKELEDIEKMITPQQTTTDSPNTTGSPATPLTPSMPPPMMPPFGIMPPMIPPFGTFPPASMMAAMQPMTTSSPVTNEGDLPSNENSHDGSEDTNSDKVGNKSPAINNEPQVKIEYGSKKEAMDAFKELLREKNVPSNSTWEQALKSIGNDPRYAAIKHINEKKQTFNAYKVARVKEEKEAERLKLKQIKDDFEAYLQNCEHMNSTIKYKKAEQLFSHLQVWSAVPERERRELYEDVVNYLEKKEKEEAKALKKRNVKALKDILSNMSKVIYRTTWQEAQRLLLDNVDFVNDTELQNMDKEDALIVFEDHIRELEKIHEDEVEAQRKYIRRTNRKNREAFLYFLDELHEQGKLHSMSLWVELFGIISNDERFSKMLGQPGSTPLDLFKLYVEDLKARFHDEKKVVKEILKDKGYSIDIDSTFEKFAEIISTDKRAAALDAGNIKLAFNSLMEKAEIKEKERLKEEARKQKRLESNFKQLLKIKLDSLNEQSKWEDVKGQIENDNDYLALSSESDRIRLFEEYHRHVVAEAQAAAAAAAAAASHHYHHHHKKARKEKKKRKHEKSNSSNTAAVSESDGEEKKKSTSSTTVPTTITTSTPQSAPIDVAESDEGETKDSDGGAPSSSAPLAAPPSESTTGTKTKKSKKSKKKRKKKATSGHSSSESESDDESASIYTRAQMPDAKVGCAKCGYVGHLTYQCRNFLQTDPSKAVVLDVSSTSSPSSDDDNDTPLQLLAREEINREKQQAEKKETETSTKSKKHEKAKHKRHRSPSTSSPSESESESKKSKRKRHHKHRHHSSKSKKSKKESKHRRHHS</sequence>
<dbReference type="InterPro" id="IPR036517">
    <property type="entry name" value="FF_domain_sf"/>
</dbReference>
<feature type="domain" description="FF" evidence="9">
    <location>
        <begin position="309"/>
        <end position="364"/>
    </location>
</feature>
<evidence type="ECO:0000313" key="12">
    <source>
        <dbReference type="Proteomes" id="UP000663882"/>
    </source>
</evidence>
<dbReference type="PROSITE" id="PS01159">
    <property type="entry name" value="WW_DOMAIN_1"/>
    <property type="match status" value="2"/>
</dbReference>
<dbReference type="Pfam" id="PF01846">
    <property type="entry name" value="FF"/>
    <property type="match status" value="3"/>
</dbReference>
<evidence type="ECO:0000256" key="1">
    <source>
        <dbReference type="ARBA" id="ARBA00004123"/>
    </source>
</evidence>
<evidence type="ECO:0000256" key="7">
    <source>
        <dbReference type="SAM" id="MobiDB-lite"/>
    </source>
</evidence>
<dbReference type="OrthoDB" id="187617at2759"/>
<dbReference type="SMART" id="SM00456">
    <property type="entry name" value="WW"/>
    <property type="match status" value="2"/>
</dbReference>
<keyword evidence="5" id="KW-0539">Nucleus</keyword>
<dbReference type="FunFam" id="1.10.10.440:FF:000013">
    <property type="entry name" value="pre-mRNA-processing protein 40A isoform X1"/>
    <property type="match status" value="1"/>
</dbReference>
<dbReference type="Proteomes" id="UP000663882">
    <property type="component" value="Unassembled WGS sequence"/>
</dbReference>
<evidence type="ECO:0000256" key="2">
    <source>
        <dbReference type="ARBA" id="ARBA00022664"/>
    </source>
</evidence>
<keyword evidence="6" id="KW-0175">Coiled coil</keyword>
<feature type="compositionally biased region" description="Low complexity" evidence="7">
    <location>
        <begin position="836"/>
        <end position="845"/>
    </location>
</feature>
<feature type="region of interest" description="Disordered" evidence="7">
    <location>
        <begin position="194"/>
        <end position="237"/>
    </location>
</feature>
<dbReference type="InterPro" id="IPR039726">
    <property type="entry name" value="Prp40-like"/>
</dbReference>
<dbReference type="SUPFAM" id="SSF51045">
    <property type="entry name" value="WW domain"/>
    <property type="match status" value="2"/>
</dbReference>
<dbReference type="InterPro" id="IPR001202">
    <property type="entry name" value="WW_dom"/>
</dbReference>
<feature type="coiled-coil region" evidence="6">
    <location>
        <begin position="354"/>
        <end position="386"/>
    </location>
</feature>
<reference evidence="10" key="1">
    <citation type="submission" date="2021-02" db="EMBL/GenBank/DDBJ databases">
        <authorList>
            <person name="Nowell W R."/>
        </authorList>
    </citation>
    <scope>NUCLEOTIDE SEQUENCE</scope>
</reference>
<evidence type="ECO:0000313" key="10">
    <source>
        <dbReference type="EMBL" id="CAF1118139.1"/>
    </source>
</evidence>
<dbReference type="InterPro" id="IPR036020">
    <property type="entry name" value="WW_dom_sf"/>
</dbReference>
<dbReference type="Gene3D" id="2.20.70.10">
    <property type="match status" value="2"/>
</dbReference>
<feature type="compositionally biased region" description="Basic residues" evidence="7">
    <location>
        <begin position="667"/>
        <end position="686"/>
    </location>
</feature>
<feature type="domain" description="WW" evidence="8">
    <location>
        <begin position="101"/>
        <end position="128"/>
    </location>
</feature>
<feature type="region of interest" description="Disordered" evidence="7">
    <location>
        <begin position="836"/>
        <end position="938"/>
    </location>
</feature>
<dbReference type="Pfam" id="PF25432">
    <property type="entry name" value="FF_PRPF40A"/>
    <property type="match status" value="1"/>
</dbReference>
<feature type="compositionally biased region" description="Low complexity" evidence="7">
    <location>
        <begin position="744"/>
        <end position="762"/>
    </location>
</feature>
<feature type="compositionally biased region" description="Polar residues" evidence="7">
    <location>
        <begin position="137"/>
        <end position="150"/>
    </location>
</feature>
<feature type="compositionally biased region" description="Basic and acidic residues" evidence="7">
    <location>
        <begin position="858"/>
        <end position="878"/>
    </location>
</feature>
<dbReference type="GO" id="GO:0005685">
    <property type="term" value="C:U1 snRNP"/>
    <property type="evidence" value="ECO:0007669"/>
    <property type="project" value="TreeGrafter"/>
</dbReference>
<dbReference type="AlphaFoldDB" id="A0A814QDH2"/>
<dbReference type="EMBL" id="CAJNOO010001227">
    <property type="protein sequence ID" value="CAF1118139.1"/>
    <property type="molecule type" value="Genomic_DNA"/>
</dbReference>
<proteinExistence type="predicted"/>
<dbReference type="PANTHER" id="PTHR11864">
    <property type="entry name" value="PRE-MRNA-PROCESSING PROTEIN PRP40"/>
    <property type="match status" value="1"/>
</dbReference>
<dbReference type="Pfam" id="PF00397">
    <property type="entry name" value="WW"/>
    <property type="match status" value="2"/>
</dbReference>
<feature type="region of interest" description="Disordered" evidence="7">
    <location>
        <begin position="659"/>
        <end position="795"/>
    </location>
</feature>
<dbReference type="GO" id="GO:0003723">
    <property type="term" value="F:RNA binding"/>
    <property type="evidence" value="ECO:0007669"/>
    <property type="project" value="TreeGrafter"/>
</dbReference>
<feature type="domain" description="FF" evidence="9">
    <location>
        <begin position="377"/>
        <end position="437"/>
    </location>
</feature>
<name>A0A814QDH2_9BILA</name>
<dbReference type="FunFam" id="1.10.10.440:FF:000002">
    <property type="entry name" value="pre-mRNA-processing factor 40 homolog A isoform X1"/>
    <property type="match status" value="1"/>
</dbReference>
<dbReference type="CDD" id="cd00201">
    <property type="entry name" value="WW"/>
    <property type="match status" value="2"/>
</dbReference>
<dbReference type="GO" id="GO:0071004">
    <property type="term" value="C:U2-type prespliceosome"/>
    <property type="evidence" value="ECO:0007669"/>
    <property type="project" value="TreeGrafter"/>
</dbReference>
<feature type="compositionally biased region" description="Basic and acidic residues" evidence="7">
    <location>
        <begin position="210"/>
        <end position="224"/>
    </location>
</feature>
<feature type="compositionally biased region" description="Basic residues" evidence="7">
    <location>
        <begin position="908"/>
        <end position="938"/>
    </location>
</feature>
<feature type="compositionally biased region" description="Basic residues" evidence="7">
    <location>
        <begin position="879"/>
        <end position="893"/>
    </location>
</feature>
<dbReference type="EMBL" id="CAJOAX010000081">
    <property type="protein sequence ID" value="CAF3502806.1"/>
    <property type="molecule type" value="Genomic_DNA"/>
</dbReference>
<dbReference type="PROSITE" id="PS51676">
    <property type="entry name" value="FF"/>
    <property type="match status" value="6"/>
</dbReference>
<feature type="domain" description="FF" evidence="9">
    <location>
        <begin position="521"/>
        <end position="577"/>
    </location>
</feature>
<gene>
    <name evidence="11" type="ORF">OTI717_LOCUS1808</name>
    <name evidence="10" type="ORF">RFH988_LOCUS20206</name>
</gene>
<evidence type="ECO:0000256" key="6">
    <source>
        <dbReference type="SAM" id="Coils"/>
    </source>
</evidence>
<evidence type="ECO:0000259" key="8">
    <source>
        <dbReference type="PROSITE" id="PS50020"/>
    </source>
</evidence>
<comment type="caution">
    <text evidence="10">The sequence shown here is derived from an EMBL/GenBank/DDBJ whole genome shotgun (WGS) entry which is preliminary data.</text>
</comment>
<feature type="domain" description="WW" evidence="8">
    <location>
        <begin position="60"/>
        <end position="87"/>
    </location>
</feature>
<organism evidence="10 12">
    <name type="scientific">Rotaria sordida</name>
    <dbReference type="NCBI Taxonomy" id="392033"/>
    <lineage>
        <taxon>Eukaryota</taxon>
        <taxon>Metazoa</taxon>
        <taxon>Spiralia</taxon>
        <taxon>Gnathifera</taxon>
        <taxon>Rotifera</taxon>
        <taxon>Eurotatoria</taxon>
        <taxon>Bdelloidea</taxon>
        <taxon>Philodinida</taxon>
        <taxon>Philodinidae</taxon>
        <taxon>Rotaria</taxon>
    </lineage>
</organism>
<feature type="compositionally biased region" description="Low complexity" evidence="7">
    <location>
        <begin position="708"/>
        <end position="726"/>
    </location>
</feature>
<feature type="domain" description="FF" evidence="9">
    <location>
        <begin position="593"/>
        <end position="649"/>
    </location>
</feature>
<keyword evidence="2" id="KW-0507">mRNA processing</keyword>
<feature type="compositionally biased region" description="Basic residues" evidence="7">
    <location>
        <begin position="763"/>
        <end position="779"/>
    </location>
</feature>
<feature type="domain" description="FF" evidence="9">
    <location>
        <begin position="455"/>
        <end position="517"/>
    </location>
</feature>
<feature type="coiled-coil region" evidence="6">
    <location>
        <begin position="573"/>
        <end position="606"/>
    </location>
</feature>
<accession>A0A814QDH2</accession>
<evidence type="ECO:0000256" key="5">
    <source>
        <dbReference type="ARBA" id="ARBA00023242"/>
    </source>
</evidence>
<feature type="domain" description="FF" evidence="9">
    <location>
        <begin position="243"/>
        <end position="297"/>
    </location>
</feature>
<feature type="region of interest" description="Disordered" evidence="7">
    <location>
        <begin position="137"/>
        <end position="160"/>
    </location>
</feature>
<dbReference type="SMART" id="SM00441">
    <property type="entry name" value="FF"/>
    <property type="match status" value="4"/>
</dbReference>
<dbReference type="PANTHER" id="PTHR11864:SF0">
    <property type="entry name" value="PRP40 PRE-MRNA PROCESSING FACTOR 40 HOMOLOG A (YEAST)"/>
    <property type="match status" value="1"/>
</dbReference>
<evidence type="ECO:0000313" key="11">
    <source>
        <dbReference type="EMBL" id="CAF3502806.1"/>
    </source>
</evidence>
<evidence type="ECO:0000259" key="9">
    <source>
        <dbReference type="PROSITE" id="PS51676"/>
    </source>
</evidence>
<dbReference type="GO" id="GO:0045292">
    <property type="term" value="P:mRNA cis splicing, via spliceosome"/>
    <property type="evidence" value="ECO:0007669"/>
    <property type="project" value="InterPro"/>
</dbReference>
<keyword evidence="3" id="KW-0677">Repeat</keyword>
<protein>
    <submittedName>
        <fullName evidence="10">Uncharacterized protein</fullName>
    </submittedName>
</protein>
<evidence type="ECO:0000256" key="4">
    <source>
        <dbReference type="ARBA" id="ARBA00023187"/>
    </source>
</evidence>
<dbReference type="PROSITE" id="PS50020">
    <property type="entry name" value="WW_DOMAIN_2"/>
    <property type="match status" value="2"/>
</dbReference>
<keyword evidence="4" id="KW-0508">mRNA splicing</keyword>
<dbReference type="InterPro" id="IPR002713">
    <property type="entry name" value="FF_domain"/>
</dbReference>
<evidence type="ECO:0000256" key="3">
    <source>
        <dbReference type="ARBA" id="ARBA00022737"/>
    </source>
</evidence>